<dbReference type="GO" id="GO:0005737">
    <property type="term" value="C:cytoplasm"/>
    <property type="evidence" value="ECO:0007669"/>
    <property type="project" value="UniProtKB-SubCell"/>
</dbReference>
<dbReference type="RefSeq" id="WP_123302525.1">
    <property type="nucleotide sequence ID" value="NZ_RKHK01000001.1"/>
</dbReference>
<feature type="domain" description="RecX first three-helical" evidence="8">
    <location>
        <begin position="24"/>
        <end position="62"/>
    </location>
</feature>
<evidence type="ECO:0000259" key="6">
    <source>
        <dbReference type="Pfam" id="PF02631"/>
    </source>
</evidence>
<evidence type="ECO:0000313" key="10">
    <source>
        <dbReference type="Proteomes" id="UP000280668"/>
    </source>
</evidence>
<comment type="subcellular location">
    <subcellularLocation>
        <location evidence="1 5">Cytoplasm</location>
    </subcellularLocation>
</comment>
<dbReference type="InterPro" id="IPR053926">
    <property type="entry name" value="RecX_HTH_1st"/>
</dbReference>
<dbReference type="GO" id="GO:0006282">
    <property type="term" value="P:regulation of DNA repair"/>
    <property type="evidence" value="ECO:0007669"/>
    <property type="project" value="UniProtKB-UniRule"/>
</dbReference>
<evidence type="ECO:0000259" key="8">
    <source>
        <dbReference type="Pfam" id="PF21982"/>
    </source>
</evidence>
<evidence type="ECO:0000256" key="5">
    <source>
        <dbReference type="HAMAP-Rule" id="MF_01114"/>
    </source>
</evidence>
<gene>
    <name evidence="5" type="primary">recX</name>
    <name evidence="9" type="ORF">EDD31_0207</name>
</gene>
<evidence type="ECO:0000313" key="9">
    <source>
        <dbReference type="EMBL" id="ROR71869.1"/>
    </source>
</evidence>
<dbReference type="EMBL" id="RKHK01000001">
    <property type="protein sequence ID" value="ROR71869.1"/>
    <property type="molecule type" value="Genomic_DNA"/>
</dbReference>
<evidence type="ECO:0000256" key="4">
    <source>
        <dbReference type="ARBA" id="ARBA00022490"/>
    </source>
</evidence>
<keyword evidence="4 5" id="KW-0963">Cytoplasm</keyword>
<evidence type="ECO:0000256" key="2">
    <source>
        <dbReference type="ARBA" id="ARBA00009695"/>
    </source>
</evidence>
<feature type="domain" description="RecX second three-helical" evidence="6">
    <location>
        <begin position="70"/>
        <end position="111"/>
    </location>
</feature>
<dbReference type="Pfam" id="PF21981">
    <property type="entry name" value="RecX_HTH3"/>
    <property type="match status" value="1"/>
</dbReference>
<dbReference type="PANTHER" id="PTHR33602">
    <property type="entry name" value="REGULATORY PROTEIN RECX FAMILY PROTEIN"/>
    <property type="match status" value="1"/>
</dbReference>
<dbReference type="OrthoDB" id="5244465at2"/>
<accession>A0A3N2B9B8</accession>
<dbReference type="Gene3D" id="1.10.10.10">
    <property type="entry name" value="Winged helix-like DNA-binding domain superfamily/Winged helix DNA-binding domain"/>
    <property type="match status" value="2"/>
</dbReference>
<dbReference type="InterPro" id="IPR036388">
    <property type="entry name" value="WH-like_DNA-bd_sf"/>
</dbReference>
<evidence type="ECO:0000256" key="1">
    <source>
        <dbReference type="ARBA" id="ARBA00004496"/>
    </source>
</evidence>
<organism evidence="9 10">
    <name type="scientific">Bogoriella caseilytica</name>
    <dbReference type="NCBI Taxonomy" id="56055"/>
    <lineage>
        <taxon>Bacteria</taxon>
        <taxon>Bacillati</taxon>
        <taxon>Actinomycetota</taxon>
        <taxon>Actinomycetes</taxon>
        <taxon>Micrococcales</taxon>
        <taxon>Bogoriellaceae</taxon>
        <taxon>Bogoriella</taxon>
    </lineage>
</organism>
<comment type="function">
    <text evidence="5">Modulates RecA activity.</text>
</comment>
<dbReference type="HAMAP" id="MF_01114">
    <property type="entry name" value="RecX"/>
    <property type="match status" value="1"/>
</dbReference>
<dbReference type="Pfam" id="PF21982">
    <property type="entry name" value="RecX_HTH1"/>
    <property type="match status" value="1"/>
</dbReference>
<dbReference type="InterPro" id="IPR053925">
    <property type="entry name" value="RecX_HTH_3rd"/>
</dbReference>
<evidence type="ECO:0000259" key="7">
    <source>
        <dbReference type="Pfam" id="PF21981"/>
    </source>
</evidence>
<comment type="similarity">
    <text evidence="2 5">Belongs to the RecX family.</text>
</comment>
<dbReference type="InterPro" id="IPR003783">
    <property type="entry name" value="Regulatory_RecX"/>
</dbReference>
<evidence type="ECO:0000256" key="3">
    <source>
        <dbReference type="ARBA" id="ARBA00018111"/>
    </source>
</evidence>
<dbReference type="PANTHER" id="PTHR33602:SF1">
    <property type="entry name" value="REGULATORY PROTEIN RECX FAMILY PROTEIN"/>
    <property type="match status" value="1"/>
</dbReference>
<sequence>MSRSNRRSETQAVERSEADWEELARQVALRQLNAAPRSRAQLAAKLAAKEVPEVIAVRILDRFTEVGLIDDAAYAGMLVRTRHAERGLSRRALALELRRKGIDDEVAETALAQVEPEDEDAAARQVAAKKARATTGLDYEVRRRRIAAALGRKGYPPGVCFRVTESVLQDEAADSDGAVHAE</sequence>
<dbReference type="InterPro" id="IPR053924">
    <property type="entry name" value="RecX_HTH_2nd"/>
</dbReference>
<keyword evidence="10" id="KW-1185">Reference proteome</keyword>
<name>A0A3N2B9B8_9MICO</name>
<feature type="domain" description="RecX third three-helical" evidence="7">
    <location>
        <begin position="118"/>
        <end position="163"/>
    </location>
</feature>
<dbReference type="AlphaFoldDB" id="A0A3N2B9B8"/>
<dbReference type="Proteomes" id="UP000280668">
    <property type="component" value="Unassembled WGS sequence"/>
</dbReference>
<protein>
    <recommendedName>
        <fullName evidence="3 5">Regulatory protein RecX</fullName>
    </recommendedName>
</protein>
<reference evidence="9 10" key="1">
    <citation type="submission" date="2018-11" db="EMBL/GenBank/DDBJ databases">
        <title>Sequencing the genomes of 1000 actinobacteria strains.</title>
        <authorList>
            <person name="Klenk H.-P."/>
        </authorList>
    </citation>
    <scope>NUCLEOTIDE SEQUENCE [LARGE SCALE GENOMIC DNA]</scope>
    <source>
        <strain evidence="9 10">DSM 11294</strain>
    </source>
</reference>
<proteinExistence type="inferred from homology"/>
<comment type="caution">
    <text evidence="9">The sequence shown here is derived from an EMBL/GenBank/DDBJ whole genome shotgun (WGS) entry which is preliminary data.</text>
</comment>
<dbReference type="Pfam" id="PF02631">
    <property type="entry name" value="RecX_HTH2"/>
    <property type="match status" value="1"/>
</dbReference>